<accession>A0AAP8GRW2</accession>
<organism evidence="1 2">
    <name type="scientific">Enterobacter hormaechei</name>
    <dbReference type="NCBI Taxonomy" id="158836"/>
    <lineage>
        <taxon>Bacteria</taxon>
        <taxon>Pseudomonadati</taxon>
        <taxon>Pseudomonadota</taxon>
        <taxon>Gammaproteobacteria</taxon>
        <taxon>Enterobacterales</taxon>
        <taxon>Enterobacteriaceae</taxon>
        <taxon>Enterobacter</taxon>
        <taxon>Enterobacter cloacae complex</taxon>
    </lineage>
</organism>
<dbReference type="EMBL" id="NMVR01000002">
    <property type="protein sequence ID" value="PJG41291.1"/>
    <property type="molecule type" value="Genomic_DNA"/>
</dbReference>
<proteinExistence type="predicted"/>
<dbReference type="Proteomes" id="UP000231328">
    <property type="component" value="Unassembled WGS sequence"/>
</dbReference>
<reference evidence="1 2" key="1">
    <citation type="submission" date="2017-07" db="EMBL/GenBank/DDBJ databases">
        <title>Draft genome sequence of Enterobacter cloacae ST128, a clinical strain coproducing KPC-2 and NDM-1 carbapenemases.</title>
        <authorList>
            <person name="Li X."/>
        </authorList>
    </citation>
    <scope>NUCLEOTIDE SEQUENCE [LARGE SCALE GENOMIC DNA]</scope>
    <source>
        <strain evidence="1 2">HBY</strain>
    </source>
</reference>
<comment type="caution">
    <text evidence="1">The sequence shown here is derived from an EMBL/GenBank/DDBJ whole genome shotgun (WGS) entry which is preliminary data.</text>
</comment>
<dbReference type="RefSeq" id="WP_045898565.1">
    <property type="nucleotide sequence ID" value="NZ_NMVR01000002.1"/>
</dbReference>
<protein>
    <submittedName>
        <fullName evidence="1">Uncharacterized protein</fullName>
    </submittedName>
</protein>
<gene>
    <name evidence="1" type="ORF">CGZ54_00835</name>
</gene>
<evidence type="ECO:0000313" key="2">
    <source>
        <dbReference type="Proteomes" id="UP000231328"/>
    </source>
</evidence>
<name>A0AAP8GRW2_9ENTR</name>
<sequence>MMDRAMIKTDSLNTIGECLEQLALAEEGLIAIDGQLLKHDADQAWRKRAENARRTIGQKKRIITARLSVLRHQEKEHNRQMHHTRDSYLIAELREIVTPSSFLRCVHRAETKLEAASE</sequence>
<evidence type="ECO:0000313" key="1">
    <source>
        <dbReference type="EMBL" id="PJG41291.1"/>
    </source>
</evidence>
<dbReference type="AlphaFoldDB" id="A0AAP8GRW2"/>